<dbReference type="InterPro" id="IPR027417">
    <property type="entry name" value="P-loop_NTPase"/>
</dbReference>
<keyword evidence="3" id="KW-0067">ATP-binding</keyword>
<dbReference type="PANTHER" id="PTHR35372:SF2">
    <property type="entry name" value="SF3 HELICASE DOMAIN-CONTAINING PROTEIN"/>
    <property type="match status" value="1"/>
</dbReference>
<dbReference type="Proteomes" id="UP000198847">
    <property type="component" value="Unassembled WGS sequence"/>
</dbReference>
<evidence type="ECO:0000256" key="4">
    <source>
        <dbReference type="SAM" id="MobiDB-lite"/>
    </source>
</evidence>
<dbReference type="PROSITE" id="PS51206">
    <property type="entry name" value="SF3_HELICASE_1"/>
    <property type="match status" value="1"/>
</dbReference>
<evidence type="ECO:0000313" key="7">
    <source>
        <dbReference type="Proteomes" id="UP000198847"/>
    </source>
</evidence>
<evidence type="ECO:0000259" key="5">
    <source>
        <dbReference type="PROSITE" id="PS51206"/>
    </source>
</evidence>
<protein>
    <submittedName>
        <fullName evidence="6">Putative DNA primase/helicase</fullName>
    </submittedName>
</protein>
<dbReference type="AlphaFoldDB" id="A0A1H8U279"/>
<evidence type="ECO:0000256" key="1">
    <source>
        <dbReference type="ARBA" id="ARBA00022741"/>
    </source>
</evidence>
<keyword evidence="6" id="KW-0347">Helicase</keyword>
<evidence type="ECO:0000256" key="2">
    <source>
        <dbReference type="ARBA" id="ARBA00022801"/>
    </source>
</evidence>
<dbReference type="EMBL" id="FODY01000008">
    <property type="protein sequence ID" value="SEO97261.1"/>
    <property type="molecule type" value="Genomic_DNA"/>
</dbReference>
<dbReference type="InterPro" id="IPR014015">
    <property type="entry name" value="Helicase_SF3_DNA-vir"/>
</dbReference>
<accession>A0A1H8U279</accession>
<keyword evidence="2" id="KW-0378">Hydrolase</keyword>
<keyword evidence="7" id="KW-1185">Reference proteome</keyword>
<dbReference type="Pfam" id="PF19263">
    <property type="entry name" value="DUF5906"/>
    <property type="match status" value="1"/>
</dbReference>
<dbReference type="SUPFAM" id="SSF52540">
    <property type="entry name" value="P-loop containing nucleoside triphosphate hydrolases"/>
    <property type="match status" value="1"/>
</dbReference>
<evidence type="ECO:0000256" key="3">
    <source>
        <dbReference type="ARBA" id="ARBA00022840"/>
    </source>
</evidence>
<dbReference type="InterPro" id="IPR045455">
    <property type="entry name" value="NrS-1_pol-like_helicase"/>
</dbReference>
<dbReference type="GO" id="GO:0004386">
    <property type="term" value="F:helicase activity"/>
    <property type="evidence" value="ECO:0007669"/>
    <property type="project" value="UniProtKB-KW"/>
</dbReference>
<dbReference type="InterPro" id="IPR006500">
    <property type="entry name" value="Helicase_put_C_phage/plasmid"/>
</dbReference>
<dbReference type="GO" id="GO:0005524">
    <property type="term" value="F:ATP binding"/>
    <property type="evidence" value="ECO:0007669"/>
    <property type="project" value="UniProtKB-KW"/>
</dbReference>
<dbReference type="InterPro" id="IPR051620">
    <property type="entry name" value="ORF904-like_C"/>
</dbReference>
<reference evidence="6 7" key="1">
    <citation type="submission" date="2016-10" db="EMBL/GenBank/DDBJ databases">
        <authorList>
            <person name="de Groot N.N."/>
        </authorList>
    </citation>
    <scope>NUCLEOTIDE SEQUENCE [LARGE SCALE GENOMIC DNA]</scope>
    <source>
        <strain evidence="6 7">DSM 13305</strain>
    </source>
</reference>
<gene>
    <name evidence="6" type="ORF">SAMN04490178_1081</name>
</gene>
<keyword evidence="1" id="KW-0547">Nucleotide-binding</keyword>
<dbReference type="STRING" id="112903.SAMN04490178_1081"/>
<dbReference type="Pfam" id="PF08706">
    <property type="entry name" value="D5_N"/>
    <property type="match status" value="1"/>
</dbReference>
<organism evidence="6 7">
    <name type="scientific">Propionispora vibrioides</name>
    <dbReference type="NCBI Taxonomy" id="112903"/>
    <lineage>
        <taxon>Bacteria</taxon>
        <taxon>Bacillati</taxon>
        <taxon>Bacillota</taxon>
        <taxon>Negativicutes</taxon>
        <taxon>Selenomonadales</taxon>
        <taxon>Sporomusaceae</taxon>
        <taxon>Propionispora</taxon>
    </lineage>
</organism>
<feature type="region of interest" description="Disordered" evidence="4">
    <location>
        <begin position="43"/>
        <end position="67"/>
    </location>
</feature>
<evidence type="ECO:0000313" key="6">
    <source>
        <dbReference type="EMBL" id="SEO97261.1"/>
    </source>
</evidence>
<dbReference type="RefSeq" id="WP_091745628.1">
    <property type="nucleotide sequence ID" value="NZ_FODY01000008.1"/>
</dbReference>
<proteinExistence type="predicted"/>
<feature type="domain" description="SF3 helicase" evidence="5">
    <location>
        <begin position="232"/>
        <end position="388"/>
    </location>
</feature>
<dbReference type="GO" id="GO:0016787">
    <property type="term" value="F:hydrolase activity"/>
    <property type="evidence" value="ECO:0007669"/>
    <property type="project" value="UniProtKB-KW"/>
</dbReference>
<name>A0A1H8U279_9FIRM</name>
<dbReference type="PANTHER" id="PTHR35372">
    <property type="entry name" value="ATP BINDING PROTEIN-RELATED"/>
    <property type="match status" value="1"/>
</dbReference>
<sequence>MSSKSFLSKHLTTTRAKSLLASNMTDLLCKTSQTTNDYVTVPTESLPNNDIQPFSTPKQEASTANEAPKLNLSTSISTPTFKKSPSTPYQIAKLLVSEGNIFGVSDNNLYYYDRNFNYYKLLLGETAEINIRKAIPENLRTDVNTYKIMEIIKCLKSYTGELSTAIHPNSPSLEGYINFRNGILDLSNKSRLDSHPRFHFTNYIDCNYPFYEEVQGYTFNRFLFNLSNNDSEILHLLQEVLGLMISEIRSLKKSFFFFGPPHTGKSLLLNVMRKIVGEEFCSNLSIHDLNDRFRLGAIYGKKLNICAEISEESLKNLSQIKILTGNDSSVAELKYQNAFSFQNRALLVFAGNNLPNLKAPDITNAFFDRIIIIPFLNSVPQNQQDYHLETKLLLEKEYIVEFAVNGLQRLIKNRNALSDCTLSTRLKTLYIKEQNSFHAFIADCCEITPNSFTMTNEIECAYINYCQSNRLQSISSQDWHKLLKGHYNLDSQRKRLLDENKRGYIGIRIKTPE</sequence>
<dbReference type="NCBIfam" id="TIGR01613">
    <property type="entry name" value="primase_Cterm"/>
    <property type="match status" value="1"/>
</dbReference>
<dbReference type="OrthoDB" id="9763644at2"/>
<dbReference type="InterPro" id="IPR014818">
    <property type="entry name" value="Phage/plasmid_primase_P4_C"/>
</dbReference>
<dbReference type="Gene3D" id="3.40.50.300">
    <property type="entry name" value="P-loop containing nucleotide triphosphate hydrolases"/>
    <property type="match status" value="1"/>
</dbReference>